<keyword evidence="1" id="KW-1133">Transmembrane helix</keyword>
<evidence type="ECO:0000256" key="1">
    <source>
        <dbReference type="SAM" id="Phobius"/>
    </source>
</evidence>
<proteinExistence type="predicted"/>
<dbReference type="InterPro" id="IPR018750">
    <property type="entry name" value="DUF2306_membrane"/>
</dbReference>
<dbReference type="EMBL" id="MAYT01000027">
    <property type="protein sequence ID" value="OCA85303.1"/>
    <property type="molecule type" value="Genomic_DNA"/>
</dbReference>
<protein>
    <recommendedName>
        <fullName evidence="4">DUF2306 domain-containing protein</fullName>
    </recommendedName>
</protein>
<feature type="transmembrane region" description="Helical" evidence="1">
    <location>
        <begin position="153"/>
        <end position="172"/>
    </location>
</feature>
<sequence>MEKSKKLNWSIMGLYMTVLLFSAYIVVMYFIIGTEGAQIMKGKVEDENFNLSIWKALFYPHIILGAIALALGPFQLTKTSRQNPKLHRNLGKIYGFTIFINVLLVPYISLFSTGGRSSMIAFLVLNAFWLGTTAMGVLRGFQKRISSHKTWILRSYAITWVFVSFRIVVIPFSAFLDLAISFPIAVYLSIALNLLFVEWKRKKGETQSLSHHSLVR</sequence>
<keyword evidence="1" id="KW-0472">Membrane</keyword>
<keyword evidence="3" id="KW-1185">Reference proteome</keyword>
<evidence type="ECO:0000313" key="2">
    <source>
        <dbReference type="EMBL" id="OCA85303.1"/>
    </source>
</evidence>
<evidence type="ECO:0008006" key="4">
    <source>
        <dbReference type="Google" id="ProtNLM"/>
    </source>
</evidence>
<name>A0A1B9AMZ5_9BACI</name>
<evidence type="ECO:0000313" key="3">
    <source>
        <dbReference type="Proteomes" id="UP000092578"/>
    </source>
</evidence>
<accession>A0A1B9AMZ5</accession>
<feature type="transmembrane region" description="Helical" evidence="1">
    <location>
        <begin position="12"/>
        <end position="32"/>
    </location>
</feature>
<feature type="transmembrane region" description="Helical" evidence="1">
    <location>
        <begin position="52"/>
        <end position="72"/>
    </location>
</feature>
<dbReference type="Pfam" id="PF10067">
    <property type="entry name" value="DUF2306"/>
    <property type="match status" value="1"/>
</dbReference>
<feature type="transmembrane region" description="Helical" evidence="1">
    <location>
        <begin position="93"/>
        <end position="113"/>
    </location>
</feature>
<reference evidence="3" key="1">
    <citation type="submission" date="2016-05" db="EMBL/GenBank/DDBJ databases">
        <authorList>
            <person name="Liu B."/>
            <person name="Wang J."/>
            <person name="Zhu Y."/>
            <person name="Liu G."/>
            <person name="Chen Q."/>
            <person name="Chen Z."/>
            <person name="Lan J."/>
            <person name="Che J."/>
            <person name="Ge C."/>
            <person name="Shi H."/>
            <person name="Pan Z."/>
            <person name="Liu X."/>
        </authorList>
    </citation>
    <scope>NUCLEOTIDE SEQUENCE [LARGE SCALE GENOMIC DNA]</scope>
    <source>
        <strain evidence="3">FJAT-27215</strain>
    </source>
</reference>
<dbReference type="AlphaFoldDB" id="A0A1B9AMZ5"/>
<feature type="transmembrane region" description="Helical" evidence="1">
    <location>
        <begin position="119"/>
        <end position="141"/>
    </location>
</feature>
<feature type="transmembrane region" description="Helical" evidence="1">
    <location>
        <begin position="178"/>
        <end position="197"/>
    </location>
</feature>
<gene>
    <name evidence="2" type="ORF">A8F95_11585</name>
</gene>
<comment type="caution">
    <text evidence="2">The sequence shown here is derived from an EMBL/GenBank/DDBJ whole genome shotgun (WGS) entry which is preliminary data.</text>
</comment>
<dbReference type="Proteomes" id="UP000092578">
    <property type="component" value="Unassembled WGS sequence"/>
</dbReference>
<keyword evidence="1" id="KW-0812">Transmembrane</keyword>
<organism evidence="2 3">
    <name type="scientific">Pseudobacillus wudalianchiensis</name>
    <dbReference type="NCBI Taxonomy" id="1743143"/>
    <lineage>
        <taxon>Bacteria</taxon>
        <taxon>Bacillati</taxon>
        <taxon>Bacillota</taxon>
        <taxon>Bacilli</taxon>
        <taxon>Bacillales</taxon>
        <taxon>Bacillaceae</taxon>
        <taxon>Pseudobacillus</taxon>
    </lineage>
</organism>